<dbReference type="EMBL" id="WKKI01000033">
    <property type="protein sequence ID" value="MRX73390.1"/>
    <property type="molecule type" value="Genomic_DNA"/>
</dbReference>
<dbReference type="AlphaFoldDB" id="A0A7X2J111"/>
<dbReference type="RefSeq" id="WP_154308852.1">
    <property type="nucleotide sequence ID" value="NZ_WKKI01000033.1"/>
</dbReference>
<dbReference type="Proteomes" id="UP000448867">
    <property type="component" value="Unassembled WGS sequence"/>
</dbReference>
<protein>
    <submittedName>
        <fullName evidence="6">DUF5105 domain-containing protein</fullName>
    </submittedName>
</protein>
<evidence type="ECO:0000259" key="4">
    <source>
        <dbReference type="Pfam" id="PF11611"/>
    </source>
</evidence>
<comment type="caution">
    <text evidence="6">The sequence shown here is derived from an EMBL/GenBank/DDBJ whole genome shotgun (WGS) entry which is preliminary data.</text>
</comment>
<dbReference type="InterPro" id="IPR029051">
    <property type="entry name" value="DUF4352"/>
</dbReference>
<name>A0A7X2J111_9BACI</name>
<dbReference type="OrthoDB" id="2156807at2"/>
<proteinExistence type="predicted"/>
<reference evidence="6 7" key="1">
    <citation type="submission" date="2019-11" db="EMBL/GenBank/DDBJ databases">
        <title>Bacillus lacus genome.</title>
        <authorList>
            <person name="Allen C.J."/>
            <person name="Newman J.D."/>
        </authorList>
    </citation>
    <scope>NUCLEOTIDE SEQUENCE [LARGE SCALE GENOMIC DNA]</scope>
    <source>
        <strain evidence="6 7">KCTC 33946</strain>
    </source>
</reference>
<gene>
    <name evidence="6" type="ORF">GJU40_14670</name>
</gene>
<evidence type="ECO:0000256" key="3">
    <source>
        <dbReference type="SAM" id="SignalP"/>
    </source>
</evidence>
<dbReference type="InterPro" id="IPR031343">
    <property type="entry name" value="DUF5105"/>
</dbReference>
<feature type="chain" id="PRO_5039555542" evidence="3">
    <location>
        <begin position="18"/>
        <end position="365"/>
    </location>
</feature>
<dbReference type="InterPro" id="IPR029050">
    <property type="entry name" value="Immunoprotect_excell_Ig-like"/>
</dbReference>
<dbReference type="Gene3D" id="2.60.40.1240">
    <property type="match status" value="1"/>
</dbReference>
<evidence type="ECO:0000256" key="2">
    <source>
        <dbReference type="SAM" id="MobiDB-lite"/>
    </source>
</evidence>
<feature type="domain" description="DUF4352" evidence="4">
    <location>
        <begin position="51"/>
        <end position="154"/>
    </location>
</feature>
<keyword evidence="1 3" id="KW-0732">Signal</keyword>
<evidence type="ECO:0000259" key="5">
    <source>
        <dbReference type="Pfam" id="PF17118"/>
    </source>
</evidence>
<organism evidence="6 7">
    <name type="scientific">Metabacillus lacus</name>
    <dbReference type="NCBI Taxonomy" id="1983721"/>
    <lineage>
        <taxon>Bacteria</taxon>
        <taxon>Bacillati</taxon>
        <taxon>Bacillota</taxon>
        <taxon>Bacilli</taxon>
        <taxon>Bacillales</taxon>
        <taxon>Bacillaceae</taxon>
        <taxon>Metabacillus</taxon>
    </lineage>
</organism>
<dbReference type="PROSITE" id="PS51257">
    <property type="entry name" value="PROKAR_LIPOPROTEIN"/>
    <property type="match status" value="1"/>
</dbReference>
<feature type="compositionally biased region" description="Low complexity" evidence="2">
    <location>
        <begin position="31"/>
        <end position="41"/>
    </location>
</feature>
<evidence type="ECO:0000313" key="6">
    <source>
        <dbReference type="EMBL" id="MRX73390.1"/>
    </source>
</evidence>
<feature type="signal peptide" evidence="3">
    <location>
        <begin position="1"/>
        <end position="17"/>
    </location>
</feature>
<dbReference type="Pfam" id="PF17118">
    <property type="entry name" value="DUF5105"/>
    <property type="match status" value="1"/>
</dbReference>
<keyword evidence="7" id="KW-1185">Reference proteome</keyword>
<evidence type="ECO:0000313" key="7">
    <source>
        <dbReference type="Proteomes" id="UP000448867"/>
    </source>
</evidence>
<evidence type="ECO:0000256" key="1">
    <source>
        <dbReference type="ARBA" id="ARBA00022729"/>
    </source>
</evidence>
<sequence>MKKGSLLVVWVMFILMAAGCSGSDGADKASADSSKNDSGGKAATSGESDFLEVTVKDGSYVMVNNKDGISENENAGLLLVNLSLKNKTDSSLTVSPLDGIKLYKGEEEKKVRRDVFSSELGLETDYSGSIGPEKVKTMSVLFDVEKDQTYEIAIIPITNGYEEQEEVTLELHTKDFSESFETLQDPAKALAAYIETVYFDKENPDYERYVTADKQALQANAKDAFINGLKRVAYEAIPDTDIDKHYSSYKSVLSEKAEITAETIANANGRAVVKVQYATIPLGDSNEKISELKSEYKDRTEDYDSKKAQDYAMSKFDAVLHSLDLQTGRYPMEIIMLNKDGKWTVDTSDYASDSLVEVFASGSRY</sequence>
<accession>A0A7X2J111</accession>
<dbReference type="Pfam" id="PF11611">
    <property type="entry name" value="DUF4352"/>
    <property type="match status" value="1"/>
</dbReference>
<feature type="domain" description="DUF5105" evidence="5">
    <location>
        <begin position="178"/>
        <end position="359"/>
    </location>
</feature>
<feature type="region of interest" description="Disordered" evidence="2">
    <location>
        <begin position="26"/>
        <end position="45"/>
    </location>
</feature>